<evidence type="ECO:0000256" key="1">
    <source>
        <dbReference type="SAM" id="MobiDB-lite"/>
    </source>
</evidence>
<name>A0A4Z2FJV2_9TELE</name>
<evidence type="ECO:0000313" key="2">
    <source>
        <dbReference type="EMBL" id="TNN41064.1"/>
    </source>
</evidence>
<reference evidence="2 3" key="1">
    <citation type="submission" date="2019-03" db="EMBL/GenBank/DDBJ databases">
        <title>First draft genome of Liparis tanakae, snailfish: a comprehensive survey of snailfish specific genes.</title>
        <authorList>
            <person name="Kim W."/>
            <person name="Song I."/>
            <person name="Jeong J.-H."/>
            <person name="Kim D."/>
            <person name="Kim S."/>
            <person name="Ryu S."/>
            <person name="Song J.Y."/>
            <person name="Lee S.K."/>
        </authorList>
    </citation>
    <scope>NUCLEOTIDE SEQUENCE [LARGE SCALE GENOMIC DNA]</scope>
    <source>
        <tissue evidence="2">Muscle</tissue>
    </source>
</reference>
<gene>
    <name evidence="2" type="ORF">EYF80_048775</name>
</gene>
<proteinExistence type="predicted"/>
<dbReference type="Proteomes" id="UP000314294">
    <property type="component" value="Unassembled WGS sequence"/>
</dbReference>
<dbReference type="AlphaFoldDB" id="A0A4Z2FJV2"/>
<feature type="compositionally biased region" description="Pro residues" evidence="1">
    <location>
        <begin position="14"/>
        <end position="23"/>
    </location>
</feature>
<accession>A0A4Z2FJV2</accession>
<evidence type="ECO:0000313" key="3">
    <source>
        <dbReference type="Proteomes" id="UP000314294"/>
    </source>
</evidence>
<feature type="region of interest" description="Disordered" evidence="1">
    <location>
        <begin position="1"/>
        <end position="68"/>
    </location>
</feature>
<feature type="compositionally biased region" description="Low complexity" evidence="1">
    <location>
        <begin position="36"/>
        <end position="68"/>
    </location>
</feature>
<protein>
    <submittedName>
        <fullName evidence="2">Uncharacterized protein</fullName>
    </submittedName>
</protein>
<comment type="caution">
    <text evidence="2">The sequence shown here is derived from an EMBL/GenBank/DDBJ whole genome shotgun (WGS) entry which is preliminary data.</text>
</comment>
<dbReference type="EMBL" id="SRLO01001138">
    <property type="protein sequence ID" value="TNN41064.1"/>
    <property type="molecule type" value="Genomic_DNA"/>
</dbReference>
<keyword evidence="3" id="KW-1185">Reference proteome</keyword>
<organism evidence="2 3">
    <name type="scientific">Liparis tanakae</name>
    <name type="common">Tanaka's snailfish</name>
    <dbReference type="NCBI Taxonomy" id="230148"/>
    <lineage>
        <taxon>Eukaryota</taxon>
        <taxon>Metazoa</taxon>
        <taxon>Chordata</taxon>
        <taxon>Craniata</taxon>
        <taxon>Vertebrata</taxon>
        <taxon>Euteleostomi</taxon>
        <taxon>Actinopterygii</taxon>
        <taxon>Neopterygii</taxon>
        <taxon>Teleostei</taxon>
        <taxon>Neoteleostei</taxon>
        <taxon>Acanthomorphata</taxon>
        <taxon>Eupercaria</taxon>
        <taxon>Perciformes</taxon>
        <taxon>Cottioidei</taxon>
        <taxon>Cottales</taxon>
        <taxon>Liparidae</taxon>
        <taxon>Liparis</taxon>
    </lineage>
</organism>
<sequence>MSPTSTELRFHFPSPSPPFPIPHSPHVSPHSPPSSPLLAPGDPSGSSGPARKSNPFSASSVSGSSLRSEVVEDGVDDGFFLTIWGTPQDTRKSFKNGE</sequence>